<dbReference type="Proteomes" id="UP001293593">
    <property type="component" value="Unassembled WGS sequence"/>
</dbReference>
<dbReference type="AlphaFoldDB" id="A0AAE1J0N1"/>
<dbReference type="EMBL" id="JAWXYG010000010">
    <property type="protein sequence ID" value="KAK4260838.1"/>
    <property type="molecule type" value="Genomic_DNA"/>
</dbReference>
<dbReference type="Gene3D" id="1.10.8.60">
    <property type="match status" value="1"/>
</dbReference>
<feature type="compositionally biased region" description="Basic and acidic residues" evidence="1">
    <location>
        <begin position="146"/>
        <end position="159"/>
    </location>
</feature>
<reference evidence="2" key="1">
    <citation type="submission" date="2023-10" db="EMBL/GenBank/DDBJ databases">
        <title>Chromosome-level genome of the transformable northern wattle, Acacia crassicarpa.</title>
        <authorList>
            <person name="Massaro I."/>
            <person name="Sinha N.R."/>
            <person name="Poethig S."/>
            <person name="Leichty A.R."/>
        </authorList>
    </citation>
    <scope>NUCLEOTIDE SEQUENCE</scope>
    <source>
        <strain evidence="2">Acra3RX</strain>
        <tissue evidence="2">Leaf</tissue>
    </source>
</reference>
<dbReference type="PANTHER" id="PTHR11669">
    <property type="entry name" value="REPLICATION FACTOR C / DNA POLYMERASE III GAMMA-TAU SUBUNIT"/>
    <property type="match status" value="1"/>
</dbReference>
<evidence type="ECO:0008006" key="4">
    <source>
        <dbReference type="Google" id="ProtNLM"/>
    </source>
</evidence>
<proteinExistence type="predicted"/>
<dbReference type="InterPro" id="IPR027417">
    <property type="entry name" value="P-loop_NTPase"/>
</dbReference>
<protein>
    <recommendedName>
        <fullName evidence="4">Replication factor C subunit 3</fullName>
    </recommendedName>
</protein>
<name>A0AAE1J0N1_9FABA</name>
<comment type="caution">
    <text evidence="2">The sequence shown here is derived from an EMBL/GenBank/DDBJ whole genome shotgun (WGS) entry which is preliminary data.</text>
</comment>
<dbReference type="Pfam" id="PF21960">
    <property type="entry name" value="RCF1-5-like_lid"/>
    <property type="match status" value="1"/>
</dbReference>
<evidence type="ECO:0000313" key="2">
    <source>
        <dbReference type="EMBL" id="KAK4260838.1"/>
    </source>
</evidence>
<dbReference type="GO" id="GO:0003689">
    <property type="term" value="F:DNA clamp loader activity"/>
    <property type="evidence" value="ECO:0007669"/>
    <property type="project" value="TreeGrafter"/>
</dbReference>
<dbReference type="InterPro" id="IPR050238">
    <property type="entry name" value="DNA_Rep/Repair_Clamp_Loader"/>
</dbReference>
<accession>A0AAE1J0N1</accession>
<organism evidence="2 3">
    <name type="scientific">Acacia crassicarpa</name>
    <name type="common">northern wattle</name>
    <dbReference type="NCBI Taxonomy" id="499986"/>
    <lineage>
        <taxon>Eukaryota</taxon>
        <taxon>Viridiplantae</taxon>
        <taxon>Streptophyta</taxon>
        <taxon>Embryophyta</taxon>
        <taxon>Tracheophyta</taxon>
        <taxon>Spermatophyta</taxon>
        <taxon>Magnoliopsida</taxon>
        <taxon>eudicotyledons</taxon>
        <taxon>Gunneridae</taxon>
        <taxon>Pentapetalae</taxon>
        <taxon>rosids</taxon>
        <taxon>fabids</taxon>
        <taxon>Fabales</taxon>
        <taxon>Fabaceae</taxon>
        <taxon>Caesalpinioideae</taxon>
        <taxon>mimosoid clade</taxon>
        <taxon>Acacieae</taxon>
        <taxon>Acacia</taxon>
    </lineage>
</organism>
<feature type="region of interest" description="Disordered" evidence="1">
    <location>
        <begin position="268"/>
        <end position="320"/>
    </location>
</feature>
<dbReference type="Gene3D" id="3.40.50.300">
    <property type="entry name" value="P-loop containing nucleotide triphosphate hydrolases"/>
    <property type="match status" value="1"/>
</dbReference>
<dbReference type="FunFam" id="3.40.50.300:FF:001503">
    <property type="entry name" value="Replication factor C subunit 3"/>
    <property type="match status" value="1"/>
</dbReference>
<dbReference type="GO" id="GO:0003677">
    <property type="term" value="F:DNA binding"/>
    <property type="evidence" value="ECO:0007669"/>
    <property type="project" value="InterPro"/>
</dbReference>
<dbReference type="PANTHER" id="PTHR11669:SF25">
    <property type="entry name" value="OS02G0704966 PROTEIN"/>
    <property type="match status" value="1"/>
</dbReference>
<evidence type="ECO:0000256" key="1">
    <source>
        <dbReference type="SAM" id="MobiDB-lite"/>
    </source>
</evidence>
<feature type="compositionally biased region" description="Polar residues" evidence="1">
    <location>
        <begin position="273"/>
        <end position="286"/>
    </location>
</feature>
<sequence>MENSPPRIEKFPWTSNSSFSAKEGRSGYEPSDTETERQDPPRHKRERKNLTLGHEEAKVLNLRSKSPMSLHRKHPSSKFELEISSSASSVTSSAGRRHQSRSPYRPFRAADGDAPYPKNGLDNVQTSVSPVTKPEFARRHTSPYQPERENLNWRSEKANQRRAMTAPRQRGGREREASSHGTNPSIGEINELVAQAKFKRDSITGDSGELIITSTESSFAGDIFFSREYNAMTKQKTLLTKPQKLEVETQFNSPRFNKVLSQRGTPFHHQHQNRANGHVNNVNVRGSSSSSTTMLSRPSTASSNGAKSKKSCASGSVKSDVSSTTSVSIQKLMANRKKNQAETWFACMRRVGRSSNKSPEHRSVDEASIIYKSFVLQSLPQFWADKYQPTSLDGFICHQQEAQLLKELVSQDACPHILLKGPSGSGKRALAMALLQEIFGDAISNLSHDLRNFSIQERRPVKITVPITSSSHHMELNVNLEPNAKFALMGLVKEISTESAITPEVSNLNFKSDYKVLVLYEVDKADNNIQYMIKWIIDRYSDICKIIVCCEDDVDILEPVKNRFKIINIDAPPTHEIMDVLIQIAKQEEIDLSMNFAAKIANKSKQNLRKAIMALEACRAHNYPFSEEQPIPLGWEEIIMEISVEILSDPSHSRLFSIRGKLQKLLGDFVHPNLILRKLVEQLLKGIDSNLKRELFYWHAYYDKRLPPGATALLKLEEFVAKFMSIYRKSTSGRQFV</sequence>
<dbReference type="FunFam" id="1.10.8.60:FF:000030">
    <property type="entry name" value="replication factor C subunit 3"/>
    <property type="match status" value="1"/>
</dbReference>
<feature type="compositionally biased region" description="Low complexity" evidence="1">
    <location>
        <begin position="82"/>
        <end position="93"/>
    </location>
</feature>
<dbReference type="SUPFAM" id="SSF48019">
    <property type="entry name" value="post-AAA+ oligomerization domain-like"/>
    <property type="match status" value="1"/>
</dbReference>
<dbReference type="GO" id="GO:0005663">
    <property type="term" value="C:DNA replication factor C complex"/>
    <property type="evidence" value="ECO:0007669"/>
    <property type="project" value="TreeGrafter"/>
</dbReference>
<dbReference type="GO" id="GO:0006281">
    <property type="term" value="P:DNA repair"/>
    <property type="evidence" value="ECO:0007669"/>
    <property type="project" value="TreeGrafter"/>
</dbReference>
<dbReference type="Gene3D" id="1.20.272.10">
    <property type="match status" value="1"/>
</dbReference>
<feature type="region of interest" description="Disordered" evidence="1">
    <location>
        <begin position="1"/>
        <end position="186"/>
    </location>
</feature>
<dbReference type="Pfam" id="PF22534">
    <property type="entry name" value="RFC_C"/>
    <property type="match status" value="1"/>
</dbReference>
<evidence type="ECO:0000313" key="3">
    <source>
        <dbReference type="Proteomes" id="UP001293593"/>
    </source>
</evidence>
<dbReference type="GO" id="GO:0006261">
    <property type="term" value="P:DNA-templated DNA replication"/>
    <property type="evidence" value="ECO:0007669"/>
    <property type="project" value="TreeGrafter"/>
</dbReference>
<gene>
    <name evidence="2" type="ORF">QN277_003903</name>
</gene>
<keyword evidence="3" id="KW-1185">Reference proteome</keyword>
<dbReference type="SUPFAM" id="SSF52540">
    <property type="entry name" value="P-loop containing nucleoside triphosphate hydrolases"/>
    <property type="match status" value="1"/>
</dbReference>
<dbReference type="InterPro" id="IPR008921">
    <property type="entry name" value="DNA_pol3_clamp-load_cplx_C"/>
</dbReference>
<dbReference type="GO" id="GO:0005634">
    <property type="term" value="C:nucleus"/>
    <property type="evidence" value="ECO:0007669"/>
    <property type="project" value="TreeGrafter"/>
</dbReference>
<feature type="compositionally biased region" description="Low complexity" evidence="1">
    <location>
        <begin position="287"/>
        <end position="320"/>
    </location>
</feature>